<evidence type="ECO:0008006" key="4">
    <source>
        <dbReference type="Google" id="ProtNLM"/>
    </source>
</evidence>
<dbReference type="PATRIC" id="fig|1608419.3.peg.877"/>
<evidence type="ECO:0000256" key="1">
    <source>
        <dbReference type="SAM" id="Phobius"/>
    </source>
</evidence>
<dbReference type="Proteomes" id="UP000035037">
    <property type="component" value="Unassembled WGS sequence"/>
</dbReference>
<feature type="transmembrane region" description="Helical" evidence="1">
    <location>
        <begin position="6"/>
        <end position="24"/>
    </location>
</feature>
<evidence type="ECO:0000313" key="2">
    <source>
        <dbReference type="EMBL" id="KKZ10583.1"/>
    </source>
</evidence>
<keyword evidence="1" id="KW-0812">Transmembrane</keyword>
<dbReference type="Pfam" id="PF10067">
    <property type="entry name" value="DUF2306"/>
    <property type="match status" value="1"/>
</dbReference>
<comment type="caution">
    <text evidence="2">The sequence shown here is derived from an EMBL/GenBank/DDBJ whole genome shotgun (WGS) entry which is preliminary data.</text>
</comment>
<feature type="transmembrane region" description="Helical" evidence="1">
    <location>
        <begin position="61"/>
        <end position="82"/>
    </location>
</feature>
<gene>
    <name evidence="2" type="ORF">TQ37_08500</name>
</gene>
<accession>A0A0G8ARZ3</accession>
<organism evidence="2 3">
    <name type="scientific">Candidatus Synechococcus spongiarum 15L</name>
    <dbReference type="NCBI Taxonomy" id="1608419"/>
    <lineage>
        <taxon>Bacteria</taxon>
        <taxon>Bacillati</taxon>
        <taxon>Cyanobacteriota</taxon>
        <taxon>Cyanophyceae</taxon>
        <taxon>Synechococcales</taxon>
        <taxon>Synechococcaceae</taxon>
        <taxon>Synechococcus</taxon>
    </lineage>
</organism>
<evidence type="ECO:0000313" key="3">
    <source>
        <dbReference type="Proteomes" id="UP000035037"/>
    </source>
</evidence>
<dbReference type="InterPro" id="IPR018750">
    <property type="entry name" value="DUF2306_membrane"/>
</dbReference>
<keyword evidence="1" id="KW-1133">Transmembrane helix</keyword>
<protein>
    <recommendedName>
        <fullName evidence="4">DUF2306 domain-containing protein</fullName>
    </recommendedName>
</protein>
<proteinExistence type="predicted"/>
<dbReference type="AlphaFoldDB" id="A0A0G8ARZ3"/>
<name>A0A0G8ARZ3_9SYNE</name>
<feature type="transmembrane region" description="Helical" evidence="1">
    <location>
        <begin position="36"/>
        <end position="55"/>
    </location>
</feature>
<feature type="transmembrane region" description="Helical" evidence="1">
    <location>
        <begin position="94"/>
        <end position="116"/>
    </location>
</feature>
<reference evidence="2 3" key="1">
    <citation type="submission" date="2015-02" db="EMBL/GenBank/DDBJ databases">
        <authorList>
            <person name="Slaby B."/>
            <person name="Hentschel U."/>
        </authorList>
    </citation>
    <scope>NUCLEOTIDE SEQUENCE [LARGE SCALE GENOMIC DNA]</scope>
    <source>
        <strain evidence="2">15L</strain>
    </source>
</reference>
<dbReference type="EMBL" id="JYFQ01000174">
    <property type="protein sequence ID" value="KKZ10583.1"/>
    <property type="molecule type" value="Genomic_DNA"/>
</dbReference>
<sequence length="121" mass="12840">MAVIWFHLITASVATGLGLLSLLLAKGTPLHRLMGWLWLGLMSCAALSSFLIRQVHPSGGWSWLHGLALWTLISMTWSVVAIRQGNTGRHANFMKGAIVGAVAAGTAAFAPGRFLAGILGY</sequence>
<keyword evidence="1" id="KW-0472">Membrane</keyword>
<reference evidence="2 3" key="2">
    <citation type="submission" date="2015-05" db="EMBL/GenBank/DDBJ databases">
        <title>Lifestyle Evolution in Cyanobacterial Symbionts of Sponges.</title>
        <authorList>
            <person name="Burgsdorf I."/>
            <person name="Slaby B.M."/>
            <person name="Handley K.M."/>
            <person name="Haber M."/>
            <person name="Blom J."/>
            <person name="Marshall C.W."/>
            <person name="Gilbert J.A."/>
            <person name="Hentschel U."/>
            <person name="Steindler L."/>
        </authorList>
    </citation>
    <scope>NUCLEOTIDE SEQUENCE [LARGE SCALE GENOMIC DNA]</scope>
    <source>
        <strain evidence="2">15L</strain>
    </source>
</reference>